<dbReference type="GO" id="GO:0015171">
    <property type="term" value="F:amino acid transmembrane transporter activity"/>
    <property type="evidence" value="ECO:0007669"/>
    <property type="project" value="TreeGrafter"/>
</dbReference>
<feature type="transmembrane region" description="Helical" evidence="8">
    <location>
        <begin position="213"/>
        <end position="235"/>
    </location>
</feature>
<feature type="transmembrane region" description="Helical" evidence="8">
    <location>
        <begin position="94"/>
        <end position="114"/>
    </location>
</feature>
<feature type="non-terminal residue" evidence="11">
    <location>
        <position position="1"/>
    </location>
</feature>
<dbReference type="InterPro" id="IPR004841">
    <property type="entry name" value="AA-permease/SLC12A_dom"/>
</dbReference>
<feature type="domain" description="Amino acid permease/ SLC12A" evidence="9">
    <location>
        <begin position="69"/>
        <end position="527"/>
    </location>
</feature>
<dbReference type="Pfam" id="PF00324">
    <property type="entry name" value="AA_permease"/>
    <property type="match status" value="1"/>
</dbReference>
<feature type="transmembrane region" description="Helical" evidence="8">
    <location>
        <begin position="1073"/>
        <end position="1095"/>
    </location>
</feature>
<dbReference type="AlphaFoldDB" id="A0A9W7VZD4"/>
<evidence type="ECO:0000259" key="9">
    <source>
        <dbReference type="Pfam" id="PF00324"/>
    </source>
</evidence>
<evidence type="ECO:0000256" key="4">
    <source>
        <dbReference type="ARBA" id="ARBA00022970"/>
    </source>
</evidence>
<reference evidence="11 12" key="1">
    <citation type="journal article" date="2018" name="IMA Fungus">
        <title>IMA Genome-F 10: Nine draft genome sequences of Claviceps purpurea s.lat., including C. arundinis, C. humidiphila, and C. cf. spartinae, pseudomolecules for the pitch canker pathogen Fusarium circinatum, draft genome of Davidsoniella eucalypti, Grosmannia galeiformis, Quambalaria eucalypti, and Teratosphaeria destructans.</title>
        <authorList>
            <person name="Wingfield B.D."/>
            <person name="Liu M."/>
            <person name="Nguyen H.D."/>
            <person name="Lane F.A."/>
            <person name="Morgan S.W."/>
            <person name="De Vos L."/>
            <person name="Wilken P.M."/>
            <person name="Duong T.A."/>
            <person name="Aylward J."/>
            <person name="Coetzee M.P."/>
            <person name="Dadej K."/>
            <person name="De Beer Z.W."/>
            <person name="Findlay W."/>
            <person name="Havenga M."/>
            <person name="Kolarik M."/>
            <person name="Menzies J.G."/>
            <person name="Naidoo K."/>
            <person name="Pochopski O."/>
            <person name="Shoukouhi P."/>
            <person name="Santana Q.C."/>
            <person name="Seifert K.A."/>
            <person name="Soal N."/>
            <person name="Steenkamp E.T."/>
            <person name="Tatham C.T."/>
            <person name="van der Nest M.A."/>
            <person name="Wingfield M.J."/>
        </authorList>
    </citation>
    <scope>NUCLEOTIDE SEQUENCE [LARGE SCALE GENOMIC DNA]</scope>
    <source>
        <strain evidence="11">CMW44962</strain>
    </source>
</reference>
<dbReference type="PANTHER" id="PTHR43341:SF1">
    <property type="entry name" value="GENERAL AMINO-ACID PERMEASE GAP1"/>
    <property type="match status" value="1"/>
</dbReference>
<feature type="transmembrane region" description="Helical" evidence="8">
    <location>
        <begin position="344"/>
        <end position="366"/>
    </location>
</feature>
<dbReference type="InterPro" id="IPR013057">
    <property type="entry name" value="AA_transpt_TM"/>
</dbReference>
<evidence type="ECO:0000256" key="3">
    <source>
        <dbReference type="ARBA" id="ARBA00022692"/>
    </source>
</evidence>
<feature type="region of interest" description="Disordered" evidence="7">
    <location>
        <begin position="617"/>
        <end position="710"/>
    </location>
</feature>
<feature type="transmembrane region" description="Helical" evidence="8">
    <location>
        <begin position="1107"/>
        <end position="1129"/>
    </location>
</feature>
<keyword evidence="2" id="KW-0813">Transport</keyword>
<evidence type="ECO:0000256" key="7">
    <source>
        <dbReference type="SAM" id="MobiDB-lite"/>
    </source>
</evidence>
<keyword evidence="6 8" id="KW-0472">Membrane</keyword>
<dbReference type="InterPro" id="IPR050524">
    <property type="entry name" value="APC_YAT"/>
</dbReference>
<proteinExistence type="predicted"/>
<feature type="transmembrane region" description="Helical" evidence="8">
    <location>
        <begin position="811"/>
        <end position="836"/>
    </location>
</feature>
<dbReference type="EMBL" id="RIBY02002278">
    <property type="protein sequence ID" value="KAH9820934.1"/>
    <property type="molecule type" value="Genomic_DNA"/>
</dbReference>
<evidence type="ECO:0000313" key="11">
    <source>
        <dbReference type="EMBL" id="KAH9820934.1"/>
    </source>
</evidence>
<feature type="transmembrane region" description="Helical" evidence="8">
    <location>
        <begin position="180"/>
        <end position="201"/>
    </location>
</feature>
<feature type="transmembrane region" description="Helical" evidence="8">
    <location>
        <begin position="856"/>
        <end position="877"/>
    </location>
</feature>
<feature type="transmembrane region" description="Helical" evidence="8">
    <location>
        <begin position="393"/>
        <end position="412"/>
    </location>
</feature>
<comment type="subcellular location">
    <subcellularLocation>
        <location evidence="1">Membrane</location>
        <topology evidence="1">Multi-pass membrane protein</topology>
    </subcellularLocation>
</comment>
<feature type="transmembrane region" description="Helical" evidence="8">
    <location>
        <begin position="930"/>
        <end position="954"/>
    </location>
</feature>
<feature type="transmembrane region" description="Helical" evidence="8">
    <location>
        <begin position="767"/>
        <end position="790"/>
    </location>
</feature>
<keyword evidence="12" id="KW-1185">Reference proteome</keyword>
<evidence type="ECO:0000259" key="10">
    <source>
        <dbReference type="Pfam" id="PF01490"/>
    </source>
</evidence>
<dbReference type="PANTHER" id="PTHR43341">
    <property type="entry name" value="AMINO ACID PERMEASE"/>
    <property type="match status" value="1"/>
</dbReference>
<dbReference type="OrthoDB" id="28208at2759"/>
<dbReference type="Proteomes" id="UP001138500">
    <property type="component" value="Unassembled WGS sequence"/>
</dbReference>
<feature type="compositionally biased region" description="Basic and acidic residues" evidence="7">
    <location>
        <begin position="626"/>
        <end position="643"/>
    </location>
</feature>
<feature type="compositionally biased region" description="Low complexity" evidence="7">
    <location>
        <begin position="660"/>
        <end position="671"/>
    </location>
</feature>
<dbReference type="GO" id="GO:0016020">
    <property type="term" value="C:membrane"/>
    <property type="evidence" value="ECO:0007669"/>
    <property type="project" value="UniProtKB-SubCell"/>
</dbReference>
<feature type="transmembrane region" description="Helical" evidence="8">
    <location>
        <begin position="742"/>
        <end position="761"/>
    </location>
</feature>
<dbReference type="Gene3D" id="1.20.1740.10">
    <property type="entry name" value="Amino acid/polyamine transporter I"/>
    <property type="match status" value="2"/>
</dbReference>
<protein>
    <submittedName>
        <fullName evidence="11">Amino acid permease</fullName>
    </submittedName>
</protein>
<evidence type="ECO:0000313" key="12">
    <source>
        <dbReference type="Proteomes" id="UP001138500"/>
    </source>
</evidence>
<feature type="transmembrane region" description="Helical" evidence="8">
    <location>
        <begin position="1007"/>
        <end position="1030"/>
    </location>
</feature>
<name>A0A9W7VZD4_9PEZI</name>
<feature type="transmembrane region" description="Helical" evidence="8">
    <location>
        <begin position="1051"/>
        <end position="1067"/>
    </location>
</feature>
<keyword evidence="3 8" id="KW-0812">Transmembrane</keyword>
<reference evidence="11 12" key="2">
    <citation type="journal article" date="2021" name="Curr. Genet.">
        <title>Genetic response to nitrogen starvation in the aggressive Eucalyptus foliar pathogen Teratosphaeria destructans.</title>
        <authorList>
            <person name="Havenga M."/>
            <person name="Wingfield B.D."/>
            <person name="Wingfield M.J."/>
            <person name="Dreyer L.L."/>
            <person name="Roets F."/>
            <person name="Aylward J."/>
        </authorList>
    </citation>
    <scope>NUCLEOTIDE SEQUENCE [LARGE SCALE GENOMIC DNA]</scope>
    <source>
        <strain evidence="11">CMW44962</strain>
    </source>
</reference>
<gene>
    <name evidence="11" type="ORF">Tdes44962_MAKER05023</name>
</gene>
<feature type="transmembrane region" description="Helical" evidence="8">
    <location>
        <begin position="889"/>
        <end position="910"/>
    </location>
</feature>
<feature type="transmembrane region" description="Helical" evidence="8">
    <location>
        <begin position="471"/>
        <end position="490"/>
    </location>
</feature>
<keyword evidence="4" id="KW-0029">Amino-acid transport</keyword>
<feature type="compositionally biased region" description="Acidic residues" evidence="7">
    <location>
        <begin position="692"/>
        <end position="705"/>
    </location>
</feature>
<dbReference type="Pfam" id="PF01490">
    <property type="entry name" value="Aa_trans"/>
    <property type="match status" value="1"/>
</dbReference>
<feature type="domain" description="Amino acid transporter transmembrane" evidence="10">
    <location>
        <begin position="736"/>
        <end position="1125"/>
    </location>
</feature>
<sequence length="1143" mass="124272">RSILEGIYTFALVLGYYQQYSPADIDNKKSANSMVDSPLSAHPDLGVGEVIQNYHAKDGQYVRSFSARHIHIISLGGQIGAGLFISSGKNLRDGGPATLLLAFATVCTCVWAMLQTVSEMTIAFPTSGNYIDFADRFVDPALAFAGGFAMWLGWTAIVASEATFFSVLVNFWAQDRINEAVWFTVFLIIMAIIFVLPSKVFAWFEYVTSIMKVLALFVFLFAALAITCGAGPDGYVHHGETWQKGLAFRNGFKGYSNSVLLAILAIGDNSFTGFLAGEAKTPRYSIAHAVILIPIRVTILYLLSMIFIGLLVPATDENLLGGSGVAASPFVIALDDAGIRGLPALLNVVIIFGVAAIGAESVYVASRILRAMSHQRLIPGVVAQVDRHGRPRIALGITFAVAIALTYCNLSASGITVFNWLAQIATTGYFVVWVVIGITSFRFRAALKAQSDPLWDQPYAWKTKWWPFPPAWLLCCCSLYTGCSFYLALYPIGSETPSAYSFFQYLIGLIMILGMGLIYKVAFRTKLRCPADVDLYTGRRVLTADEIAELDRYHALPAWRKLMTFVQLCIAQSNDVMARDSSNSRTASGDKEEAEGLLHHHLAASSREGSPDEDIIEAYPAINGPDGDKGDETRSSESADGKSGKARIPMPRRQSSFAQPRPNGTPRTPNRVRFEVAEPRAQPNTLERDGWIDEEDFLTSNDVDDGGPRDTPSVALSNDLSDSFNPADLLESARPKSGLKSAFMNMANSIIGAGIIGQPYAFKQAGLLTGIILLVALTITVDWTIRLIVVNSKLSGANSFQATMEHCFGKSGLVAISIAQWAFAFGGMVAFCIIIGDTIPHVLAAVFPRLEGTPVLWLLADRRAIIVLFVLGISYPLSLYRDIAMLAKASTLALLSMLIILLTVLTQGPLQPATSKGPIGGSILINPSGVFQAIGVISFAFVCHHNSLLIYGSLRTPTMDRFARVTHYSTAISMLACLAMALGGYLTFGSKTLGNVLNNFPQREAGWMVQLARLCFGLNMLTTLPLECFVCREVMTEYYFPHEPYHPNRHLIFTTALVVSAMTMSLITCDLGVVFELVGATSACALAYILPPLCFVKLTKRRTWEHWAAYACIAFGCVVMGTSLMSSVAQMVSGHGEGRSCTR</sequence>
<comment type="caution">
    <text evidence="11">The sequence shown here is derived from an EMBL/GenBank/DDBJ whole genome shotgun (WGS) entry which is preliminary data.</text>
</comment>
<evidence type="ECO:0000256" key="6">
    <source>
        <dbReference type="ARBA" id="ARBA00023136"/>
    </source>
</evidence>
<evidence type="ECO:0000256" key="8">
    <source>
        <dbReference type="SAM" id="Phobius"/>
    </source>
</evidence>
<organism evidence="11 12">
    <name type="scientific">Teratosphaeria destructans</name>
    <dbReference type="NCBI Taxonomy" id="418781"/>
    <lineage>
        <taxon>Eukaryota</taxon>
        <taxon>Fungi</taxon>
        <taxon>Dikarya</taxon>
        <taxon>Ascomycota</taxon>
        <taxon>Pezizomycotina</taxon>
        <taxon>Dothideomycetes</taxon>
        <taxon>Dothideomycetidae</taxon>
        <taxon>Mycosphaerellales</taxon>
        <taxon>Teratosphaeriaceae</taxon>
        <taxon>Teratosphaeria</taxon>
    </lineage>
</organism>
<feature type="transmembrane region" description="Helical" evidence="8">
    <location>
        <begin position="255"/>
        <end position="277"/>
    </location>
</feature>
<feature type="transmembrane region" description="Helical" evidence="8">
    <location>
        <begin position="289"/>
        <end position="312"/>
    </location>
</feature>
<accession>A0A9W7VZD4</accession>
<keyword evidence="5 8" id="KW-1133">Transmembrane helix</keyword>
<evidence type="ECO:0000256" key="2">
    <source>
        <dbReference type="ARBA" id="ARBA00022448"/>
    </source>
</evidence>
<evidence type="ECO:0000256" key="5">
    <source>
        <dbReference type="ARBA" id="ARBA00022989"/>
    </source>
</evidence>
<feature type="transmembrane region" description="Helical" evidence="8">
    <location>
        <begin position="966"/>
        <end position="987"/>
    </location>
</feature>
<evidence type="ECO:0000256" key="1">
    <source>
        <dbReference type="ARBA" id="ARBA00004141"/>
    </source>
</evidence>
<feature type="transmembrane region" description="Helical" evidence="8">
    <location>
        <begin position="70"/>
        <end position="88"/>
    </location>
</feature>
<feature type="transmembrane region" description="Helical" evidence="8">
    <location>
        <begin position="418"/>
        <end position="441"/>
    </location>
</feature>
<feature type="transmembrane region" description="Helical" evidence="8">
    <location>
        <begin position="141"/>
        <end position="160"/>
    </location>
</feature>
<feature type="transmembrane region" description="Helical" evidence="8">
    <location>
        <begin position="502"/>
        <end position="519"/>
    </location>
</feature>